<organism evidence="1 2">
    <name type="scientific">Agrobacterium tumefaciens str. Kerr 14</name>
    <dbReference type="NCBI Taxonomy" id="1183424"/>
    <lineage>
        <taxon>Bacteria</taxon>
        <taxon>Pseudomonadati</taxon>
        <taxon>Pseudomonadota</taxon>
        <taxon>Alphaproteobacteria</taxon>
        <taxon>Hyphomicrobiales</taxon>
        <taxon>Rhizobiaceae</taxon>
        <taxon>Rhizobium/Agrobacterium group</taxon>
        <taxon>Agrobacterium</taxon>
        <taxon>Agrobacterium tumefaciens complex</taxon>
    </lineage>
</organism>
<evidence type="ECO:0000313" key="1">
    <source>
        <dbReference type="EMBL" id="CUX43001.1"/>
    </source>
</evidence>
<name>A0A1S7QWR1_AGRTU</name>
<dbReference type="AlphaFoldDB" id="A0A1S7QWR1"/>
<accession>A0A1S7QWR1</accession>
<reference evidence="1 2" key="1">
    <citation type="submission" date="2016-01" db="EMBL/GenBank/DDBJ databases">
        <authorList>
            <person name="Oliw E.H."/>
        </authorList>
    </citation>
    <scope>NUCLEOTIDE SEQUENCE [LARGE SCALE GENOMIC DNA]</scope>
    <source>
        <strain evidence="1 2">Kerr 14</strain>
    </source>
</reference>
<evidence type="ECO:0000313" key="2">
    <source>
        <dbReference type="Proteomes" id="UP000191897"/>
    </source>
</evidence>
<sequence length="26" mass="2782">MDGGIIAATMYKTLGANGLRLVHHKN</sequence>
<proteinExistence type="predicted"/>
<gene>
    <name evidence="1" type="ORF">AGR4C_Cc90036</name>
</gene>
<protein>
    <submittedName>
        <fullName evidence="1">Uncharacterized protein</fullName>
    </submittedName>
</protein>
<dbReference type="EMBL" id="FBWC01000018">
    <property type="protein sequence ID" value="CUX43001.1"/>
    <property type="molecule type" value="Genomic_DNA"/>
</dbReference>
<dbReference type="Proteomes" id="UP000191897">
    <property type="component" value="Unassembled WGS sequence"/>
</dbReference>